<comment type="caution">
    <text evidence="1">The sequence shown here is derived from an EMBL/GenBank/DDBJ whole genome shotgun (WGS) entry which is preliminary data.</text>
</comment>
<reference evidence="1 2" key="1">
    <citation type="submission" date="2019-09" db="EMBL/GenBank/DDBJ databases">
        <title>Draft genome sequences of 48 bacterial type strains from the CCUG.</title>
        <authorList>
            <person name="Tunovic T."/>
            <person name="Pineiro-Iglesias B."/>
            <person name="Unosson C."/>
            <person name="Inganas E."/>
            <person name="Ohlen M."/>
            <person name="Cardew S."/>
            <person name="Jensie-Markopoulos S."/>
            <person name="Salva-Serra F."/>
            <person name="Jaen-Luchoro D."/>
            <person name="Karlsson R."/>
            <person name="Svensson-Stadler L."/>
            <person name="Chun J."/>
            <person name="Moore E."/>
        </authorList>
    </citation>
    <scope>NUCLEOTIDE SEQUENCE [LARGE SCALE GENOMIC DNA]</scope>
    <source>
        <strain evidence="1 2">CCUG 54555</strain>
    </source>
</reference>
<protein>
    <recommendedName>
        <fullName evidence="3">Acyl carrier protein</fullName>
    </recommendedName>
</protein>
<evidence type="ECO:0000313" key="2">
    <source>
        <dbReference type="Proteomes" id="UP000430232"/>
    </source>
</evidence>
<evidence type="ECO:0000313" key="1">
    <source>
        <dbReference type="EMBL" id="KAB0643874.1"/>
    </source>
</evidence>
<dbReference type="OrthoDB" id="9028561at2"/>
<keyword evidence="2" id="KW-1185">Reference proteome</keyword>
<name>A0A6H9TJA2_9BURK</name>
<dbReference type="Proteomes" id="UP000430232">
    <property type="component" value="Unassembled WGS sequence"/>
</dbReference>
<dbReference type="AlphaFoldDB" id="A0A6H9TJA2"/>
<accession>A0A6H9TJA2</accession>
<dbReference type="GeneID" id="99789368"/>
<organism evidence="1 2">
    <name type="scientific">Burkholderia latens</name>
    <dbReference type="NCBI Taxonomy" id="488446"/>
    <lineage>
        <taxon>Bacteria</taxon>
        <taxon>Pseudomonadati</taxon>
        <taxon>Pseudomonadota</taxon>
        <taxon>Betaproteobacteria</taxon>
        <taxon>Burkholderiales</taxon>
        <taxon>Burkholderiaceae</taxon>
        <taxon>Burkholderia</taxon>
        <taxon>Burkholderia cepacia complex</taxon>
    </lineage>
</organism>
<evidence type="ECO:0008006" key="3">
    <source>
        <dbReference type="Google" id="ProtNLM"/>
    </source>
</evidence>
<gene>
    <name evidence="1" type="ORF">F7R21_05680</name>
</gene>
<dbReference type="EMBL" id="VZOJ01000008">
    <property type="protein sequence ID" value="KAB0643874.1"/>
    <property type="molecule type" value="Genomic_DNA"/>
</dbReference>
<dbReference type="RefSeq" id="WP_151063339.1">
    <property type="nucleotide sequence ID" value="NZ_CABVPL010000011.1"/>
</dbReference>
<proteinExistence type="predicted"/>
<sequence>METKPQAPPSKEEITEIVIDIFVREIAFIDRSEVSKNTNILDDFKIYYDDISLFLLAVFRHFNMQIITNPDCPPTIEGISNFVFTHLSADKNFEERHIHKGLWRRFLSWMQAH</sequence>